<accession>A0A4R5CR80</accession>
<dbReference type="InterPro" id="IPR035571">
    <property type="entry name" value="UPF0234-like_C"/>
</dbReference>
<dbReference type="Pfam" id="PF04461">
    <property type="entry name" value="YajQ"/>
    <property type="match status" value="1"/>
</dbReference>
<organism evidence="4 5">
    <name type="scientific">Jiangella asiatica</name>
    <dbReference type="NCBI Taxonomy" id="2530372"/>
    <lineage>
        <taxon>Bacteria</taxon>
        <taxon>Bacillati</taxon>
        <taxon>Actinomycetota</taxon>
        <taxon>Actinomycetes</taxon>
        <taxon>Jiangellales</taxon>
        <taxon>Jiangellaceae</taxon>
        <taxon>Jiangella</taxon>
    </lineage>
</organism>
<comment type="similarity">
    <text evidence="2 3">Belongs to the YajQ family.</text>
</comment>
<dbReference type="SUPFAM" id="SSF89963">
    <property type="entry name" value="YajQ-like"/>
    <property type="match status" value="2"/>
</dbReference>
<dbReference type="OrthoDB" id="9801447at2"/>
<keyword evidence="5" id="KW-1185">Reference proteome</keyword>
<evidence type="ECO:0000313" key="5">
    <source>
        <dbReference type="Proteomes" id="UP000294739"/>
    </source>
</evidence>
<dbReference type="GO" id="GO:0005829">
    <property type="term" value="C:cytosol"/>
    <property type="evidence" value="ECO:0007669"/>
    <property type="project" value="TreeGrafter"/>
</dbReference>
<name>A0A4R5CR80_9ACTN</name>
<dbReference type="RefSeq" id="WP_131899433.1">
    <property type="nucleotide sequence ID" value="NZ_SMKZ01000045.1"/>
</dbReference>
<dbReference type="EMBL" id="SMKZ01000045">
    <property type="protein sequence ID" value="TDE00924.1"/>
    <property type="molecule type" value="Genomic_DNA"/>
</dbReference>
<dbReference type="CDD" id="cd11740">
    <property type="entry name" value="YajQ_like"/>
    <property type="match status" value="1"/>
</dbReference>
<proteinExistence type="inferred from homology"/>
<dbReference type="InterPro" id="IPR036183">
    <property type="entry name" value="YajQ-like_sf"/>
</dbReference>
<dbReference type="Gene3D" id="3.30.70.990">
    <property type="entry name" value="YajQ-like, domain 2"/>
    <property type="match status" value="1"/>
</dbReference>
<protein>
    <recommendedName>
        <fullName evidence="3">Nucleotide-binding protein E1269_24365</fullName>
    </recommendedName>
</protein>
<keyword evidence="1 3" id="KW-0547">Nucleotide-binding</keyword>
<dbReference type="FunFam" id="3.30.70.860:FF:000004">
    <property type="entry name" value="UPF0234 protein AWC22_11905"/>
    <property type="match status" value="1"/>
</dbReference>
<dbReference type="FunCoup" id="A0A4R5CR80">
    <property type="interactions" value="2"/>
</dbReference>
<dbReference type="Proteomes" id="UP000294739">
    <property type="component" value="Unassembled WGS sequence"/>
</dbReference>
<evidence type="ECO:0000313" key="4">
    <source>
        <dbReference type="EMBL" id="TDE00924.1"/>
    </source>
</evidence>
<dbReference type="HAMAP" id="MF_00632">
    <property type="entry name" value="UPF0234"/>
    <property type="match status" value="1"/>
</dbReference>
<dbReference type="InterPro" id="IPR007551">
    <property type="entry name" value="YajQ/Smlt4090-like"/>
</dbReference>
<dbReference type="InterPro" id="IPR035570">
    <property type="entry name" value="UPF0234_N"/>
</dbReference>
<dbReference type="PANTHER" id="PTHR30476">
    <property type="entry name" value="UPF0234 PROTEIN YAJQ"/>
    <property type="match status" value="1"/>
</dbReference>
<evidence type="ECO:0000256" key="2">
    <source>
        <dbReference type="ARBA" id="ARBA00093450"/>
    </source>
</evidence>
<dbReference type="InParanoid" id="A0A4R5CR80"/>
<evidence type="ECO:0000256" key="3">
    <source>
        <dbReference type="HAMAP-Rule" id="MF_00632"/>
    </source>
</evidence>
<dbReference type="GO" id="GO:0000166">
    <property type="term" value="F:nucleotide binding"/>
    <property type="evidence" value="ECO:0007669"/>
    <property type="project" value="UniProtKB-UniRule"/>
</dbReference>
<sequence length="164" mass="18238">MASESSFDVVSKVDRQEVDNALNQAAKEISQRFDFRGTGASIRWLGELAIEMEASAEDRVNAVLDVLKDKLVKRKVSLKALDAGEPRSSGSVYKITATLQDGLDQDQAKKITKAIRDEGPKGVRAQVQGDEVRVSSKKKDDLQAVMAMLREQDFDFALQFVNYR</sequence>
<evidence type="ECO:0000256" key="1">
    <source>
        <dbReference type="ARBA" id="ARBA00022741"/>
    </source>
</evidence>
<dbReference type="NCBIfam" id="NF003819">
    <property type="entry name" value="PRK05412.1"/>
    <property type="match status" value="1"/>
</dbReference>
<dbReference type="PANTHER" id="PTHR30476:SF0">
    <property type="entry name" value="UPF0234 PROTEIN YAJQ"/>
    <property type="match status" value="1"/>
</dbReference>
<dbReference type="Gene3D" id="3.30.70.860">
    <property type="match status" value="1"/>
</dbReference>
<comment type="caution">
    <text evidence="4">The sequence shown here is derived from an EMBL/GenBank/DDBJ whole genome shotgun (WGS) entry which is preliminary data.</text>
</comment>
<comment type="function">
    <text evidence="3">Nucleotide-binding protein.</text>
</comment>
<dbReference type="AlphaFoldDB" id="A0A4R5CR80"/>
<reference evidence="4 5" key="1">
    <citation type="submission" date="2019-03" db="EMBL/GenBank/DDBJ databases">
        <title>Draft genome sequences of novel Actinobacteria.</title>
        <authorList>
            <person name="Sahin N."/>
            <person name="Ay H."/>
            <person name="Saygin H."/>
        </authorList>
    </citation>
    <scope>NUCLEOTIDE SEQUENCE [LARGE SCALE GENOMIC DNA]</scope>
    <source>
        <strain evidence="4 5">5K138</strain>
    </source>
</reference>
<gene>
    <name evidence="4" type="ORF">E1269_24365</name>
</gene>